<dbReference type="Gene3D" id="1.25.10.10">
    <property type="entry name" value="Leucine-rich Repeat Variant"/>
    <property type="match status" value="1"/>
</dbReference>
<evidence type="ECO:0000313" key="3">
    <source>
        <dbReference type="WBParaSite" id="GPLIN_000195000"/>
    </source>
</evidence>
<dbReference type="SUPFAM" id="SSF48371">
    <property type="entry name" value="ARM repeat"/>
    <property type="match status" value="1"/>
</dbReference>
<dbReference type="Proteomes" id="UP000050741">
    <property type="component" value="Unassembled WGS sequence"/>
</dbReference>
<keyword evidence="2" id="KW-1185">Reference proteome</keyword>
<dbReference type="InterPro" id="IPR011989">
    <property type="entry name" value="ARM-like"/>
</dbReference>
<dbReference type="InterPro" id="IPR055406">
    <property type="entry name" value="HEAT_Maestro"/>
</dbReference>
<sequence length="140" mass="15793">MIDTAYGTINNDSDGNEYVEIDGKKYFGIVLHEQQLMGGRVPLNYADFLRQFGMILPLSFPDRLNTYALDCNNYFRSQSARIRQNAAMLIGFMLTALTPELRGTLSKDLIFSGLEQLLRDPDEDVRVQTVSAIALLYAFA</sequence>
<evidence type="ECO:0000313" key="2">
    <source>
        <dbReference type="Proteomes" id="UP000050741"/>
    </source>
</evidence>
<evidence type="ECO:0000259" key="1">
    <source>
        <dbReference type="Pfam" id="PF23227"/>
    </source>
</evidence>
<accession>A0A183BMW5</accession>
<reference evidence="3" key="2">
    <citation type="submission" date="2016-06" db="UniProtKB">
        <authorList>
            <consortium name="WormBaseParasite"/>
        </authorList>
    </citation>
    <scope>IDENTIFICATION</scope>
</reference>
<feature type="domain" description="Maestro/Maestro-like HEAT-repeats" evidence="1">
    <location>
        <begin position="41"/>
        <end position="136"/>
    </location>
</feature>
<dbReference type="Pfam" id="PF23227">
    <property type="entry name" value="HEAT_MROH2B_C"/>
    <property type="match status" value="1"/>
</dbReference>
<name>A0A183BMW5_GLOPA</name>
<dbReference type="WBParaSite" id="GPLIN_000195000">
    <property type="protein sequence ID" value="GPLIN_000195000"/>
    <property type="gene ID" value="GPLIN_000195000"/>
</dbReference>
<organism evidence="2 3">
    <name type="scientific">Globodera pallida</name>
    <name type="common">Potato cyst nematode worm</name>
    <name type="synonym">Heterodera pallida</name>
    <dbReference type="NCBI Taxonomy" id="36090"/>
    <lineage>
        <taxon>Eukaryota</taxon>
        <taxon>Metazoa</taxon>
        <taxon>Ecdysozoa</taxon>
        <taxon>Nematoda</taxon>
        <taxon>Chromadorea</taxon>
        <taxon>Rhabditida</taxon>
        <taxon>Tylenchina</taxon>
        <taxon>Tylenchomorpha</taxon>
        <taxon>Tylenchoidea</taxon>
        <taxon>Heteroderidae</taxon>
        <taxon>Heteroderinae</taxon>
        <taxon>Globodera</taxon>
    </lineage>
</organism>
<dbReference type="InterPro" id="IPR016024">
    <property type="entry name" value="ARM-type_fold"/>
</dbReference>
<reference evidence="2" key="1">
    <citation type="submission" date="2014-05" db="EMBL/GenBank/DDBJ databases">
        <title>The genome and life-stage specific transcriptomes of Globodera pallida elucidate key aspects of plant parasitism by a cyst nematode.</title>
        <authorList>
            <person name="Cotton J.A."/>
            <person name="Lilley C.J."/>
            <person name="Jones L.M."/>
            <person name="Kikuchi T."/>
            <person name="Reid A.J."/>
            <person name="Thorpe P."/>
            <person name="Tsai I.J."/>
            <person name="Beasley H."/>
            <person name="Blok V."/>
            <person name="Cock P.J.A."/>
            <person name="Van den Akker S.E."/>
            <person name="Holroyd N."/>
            <person name="Hunt M."/>
            <person name="Mantelin S."/>
            <person name="Naghra H."/>
            <person name="Pain A."/>
            <person name="Palomares-Rius J.E."/>
            <person name="Zarowiecki M."/>
            <person name="Berriman M."/>
            <person name="Jones J.T."/>
            <person name="Urwin P.E."/>
        </authorList>
    </citation>
    <scope>NUCLEOTIDE SEQUENCE [LARGE SCALE GENOMIC DNA]</scope>
    <source>
        <strain evidence="2">Lindley</strain>
    </source>
</reference>
<protein>
    <submittedName>
        <fullName evidence="3">Tubulin-specific chaperone D</fullName>
    </submittedName>
</protein>
<proteinExistence type="predicted"/>
<dbReference type="AlphaFoldDB" id="A0A183BMW5"/>